<evidence type="ECO:0000313" key="2">
    <source>
        <dbReference type="EMBL" id="KNY27970.1"/>
    </source>
</evidence>
<feature type="region of interest" description="Disordered" evidence="1">
    <location>
        <begin position="308"/>
        <end position="334"/>
    </location>
</feature>
<dbReference type="Proteomes" id="UP000036923">
    <property type="component" value="Unassembled WGS sequence"/>
</dbReference>
<protein>
    <submittedName>
        <fullName evidence="2">Uncharacterized protein</fullName>
    </submittedName>
</protein>
<dbReference type="STRING" id="398512.Bccel_3241"/>
<evidence type="ECO:0000256" key="1">
    <source>
        <dbReference type="SAM" id="MobiDB-lite"/>
    </source>
</evidence>
<dbReference type="RefSeq" id="WP_036939004.1">
    <property type="nucleotide sequence ID" value="NZ_JQKC01000008.1"/>
</dbReference>
<dbReference type="AlphaFoldDB" id="A0A0L6JQK1"/>
<sequence>MKMNHIDGNKISPMAIIACVSAKHKTGKTNTFKLKEYFEQEEQIHDSIDEYSNSEQTEDIEDIEDMEQTEEIEEIDQTKEIEEIEEIQEIQDIEGMEEAVDKYHYNKLTHPAKPVDKFFDCGKTNYIDCSKKSPNSLLATIFAKQSNDSQNPLGKTIKEEEKQIIVDSDDKLDDETKNDYIDSENITESLQTTQPIKENIDYELEKTSESDSTTNNSEEGKTEDISGPCFQVVLLSTDDNGELGIEDNSKEDTQKDDSNWVNENGPKIIEIPSGILASFLGVLNSNAVGIPLDSMVKITKVSEAKNENYEEKNADEECDESCEEKNADEEYNESYEEKSLDEYCFESCEDESVDEYYYESCEDKSAGEYYCESCEDKSTDEYYYESCEDKSTDEYYYKCYEDKSTDEYYYECYEDKNPNGYGY</sequence>
<dbReference type="PATRIC" id="fig|398512.5.peg.3400"/>
<feature type="region of interest" description="Disordered" evidence="1">
    <location>
        <begin position="148"/>
        <end position="228"/>
    </location>
</feature>
<feature type="compositionally biased region" description="Basic and acidic residues" evidence="1">
    <location>
        <begin position="247"/>
        <end position="258"/>
    </location>
</feature>
<keyword evidence="3" id="KW-1185">Reference proteome</keyword>
<gene>
    <name evidence="2" type="ORF">Bccel_3241</name>
</gene>
<reference evidence="3" key="1">
    <citation type="submission" date="2015-07" db="EMBL/GenBank/DDBJ databases">
        <title>Near-Complete Genome Sequence of the Cellulolytic Bacterium Bacteroides (Pseudobacteroides) cellulosolvens ATCC 35603.</title>
        <authorList>
            <person name="Dassa B."/>
            <person name="Utturkar S.M."/>
            <person name="Klingeman D.M."/>
            <person name="Hurt R.A."/>
            <person name="Keller M."/>
            <person name="Xu J."/>
            <person name="Reddy Y.H.K."/>
            <person name="Borovok I."/>
            <person name="Grinberg I.R."/>
            <person name="Lamed R."/>
            <person name="Zhivin O."/>
            <person name="Bayer E.A."/>
            <person name="Brown S.D."/>
        </authorList>
    </citation>
    <scope>NUCLEOTIDE SEQUENCE [LARGE SCALE GENOMIC DNA]</scope>
    <source>
        <strain evidence="3">DSM 2933</strain>
    </source>
</reference>
<organism evidence="2 3">
    <name type="scientific">Pseudobacteroides cellulosolvens ATCC 35603 = DSM 2933</name>
    <dbReference type="NCBI Taxonomy" id="398512"/>
    <lineage>
        <taxon>Bacteria</taxon>
        <taxon>Bacillati</taxon>
        <taxon>Bacillota</taxon>
        <taxon>Clostridia</taxon>
        <taxon>Eubacteriales</taxon>
        <taxon>Oscillospiraceae</taxon>
        <taxon>Pseudobacteroides</taxon>
    </lineage>
</organism>
<comment type="caution">
    <text evidence="2">The sequence shown here is derived from an EMBL/GenBank/DDBJ whole genome shotgun (WGS) entry which is preliminary data.</text>
</comment>
<name>A0A0L6JQK1_9FIRM</name>
<accession>A0A0L6JQK1</accession>
<feature type="compositionally biased region" description="Basic and acidic residues" evidence="1">
    <location>
        <begin position="198"/>
        <end position="209"/>
    </location>
</feature>
<feature type="region of interest" description="Disordered" evidence="1">
    <location>
        <begin position="240"/>
        <end position="259"/>
    </location>
</feature>
<feature type="compositionally biased region" description="Acidic residues" evidence="1">
    <location>
        <begin position="313"/>
        <end position="334"/>
    </location>
</feature>
<proteinExistence type="predicted"/>
<evidence type="ECO:0000313" key="3">
    <source>
        <dbReference type="Proteomes" id="UP000036923"/>
    </source>
</evidence>
<feature type="compositionally biased region" description="Polar residues" evidence="1">
    <location>
        <begin position="184"/>
        <end position="196"/>
    </location>
</feature>
<dbReference type="EMBL" id="LGTC01000001">
    <property type="protein sequence ID" value="KNY27970.1"/>
    <property type="molecule type" value="Genomic_DNA"/>
</dbReference>